<evidence type="ECO:0000313" key="2">
    <source>
        <dbReference type="Proteomes" id="UP001501020"/>
    </source>
</evidence>
<comment type="caution">
    <text evidence="1">The sequence shown here is derived from an EMBL/GenBank/DDBJ whole genome shotgun (WGS) entry which is preliminary data.</text>
</comment>
<reference evidence="1 2" key="1">
    <citation type="journal article" date="2019" name="Int. J. Syst. Evol. Microbiol.">
        <title>The Global Catalogue of Microorganisms (GCM) 10K type strain sequencing project: providing services to taxonomists for standard genome sequencing and annotation.</title>
        <authorList>
            <consortium name="The Broad Institute Genomics Platform"/>
            <consortium name="The Broad Institute Genome Sequencing Center for Infectious Disease"/>
            <person name="Wu L."/>
            <person name="Ma J."/>
        </authorList>
    </citation>
    <scope>NUCLEOTIDE SEQUENCE [LARGE SCALE GENOMIC DNA]</scope>
    <source>
        <strain evidence="1 2">JCM 13850</strain>
    </source>
</reference>
<name>A0ABN2YX69_9ACTN</name>
<proteinExistence type="predicted"/>
<accession>A0ABN2YX69</accession>
<dbReference type="EMBL" id="BAAAMR010000019">
    <property type="protein sequence ID" value="GAA2133643.1"/>
    <property type="molecule type" value="Genomic_DNA"/>
</dbReference>
<organism evidence="1 2">
    <name type="scientific">Actinomadura napierensis</name>
    <dbReference type="NCBI Taxonomy" id="267854"/>
    <lineage>
        <taxon>Bacteria</taxon>
        <taxon>Bacillati</taxon>
        <taxon>Actinomycetota</taxon>
        <taxon>Actinomycetes</taxon>
        <taxon>Streptosporangiales</taxon>
        <taxon>Thermomonosporaceae</taxon>
        <taxon>Actinomadura</taxon>
    </lineage>
</organism>
<dbReference type="RefSeq" id="WP_344265856.1">
    <property type="nucleotide sequence ID" value="NZ_BAAAMR010000019.1"/>
</dbReference>
<keyword evidence="2" id="KW-1185">Reference proteome</keyword>
<protein>
    <submittedName>
        <fullName evidence="1">Uncharacterized protein</fullName>
    </submittedName>
</protein>
<evidence type="ECO:0000313" key="1">
    <source>
        <dbReference type="EMBL" id="GAA2133643.1"/>
    </source>
</evidence>
<dbReference type="Proteomes" id="UP001501020">
    <property type="component" value="Unassembled WGS sequence"/>
</dbReference>
<gene>
    <name evidence="1" type="ORF">GCM10009727_27070</name>
</gene>
<sequence length="106" mass="11444">MRLTKFMALVSLDEQCAEVIGTGLPAQNCPFTLREKGAAPKPSAFHKVVVTTDDGEPLRPGDVDHIVTMTLLTEQAGKDAFAAGCRFDLWHGTKVGHGLVSRRVVI</sequence>